<accession>A0ABV0Z590</accession>
<organism evidence="2 3">
    <name type="scientific">Ameca splendens</name>
    <dbReference type="NCBI Taxonomy" id="208324"/>
    <lineage>
        <taxon>Eukaryota</taxon>
        <taxon>Metazoa</taxon>
        <taxon>Chordata</taxon>
        <taxon>Craniata</taxon>
        <taxon>Vertebrata</taxon>
        <taxon>Euteleostomi</taxon>
        <taxon>Actinopterygii</taxon>
        <taxon>Neopterygii</taxon>
        <taxon>Teleostei</taxon>
        <taxon>Neoteleostei</taxon>
        <taxon>Acanthomorphata</taxon>
        <taxon>Ovalentaria</taxon>
        <taxon>Atherinomorphae</taxon>
        <taxon>Cyprinodontiformes</taxon>
        <taxon>Goodeidae</taxon>
        <taxon>Ameca</taxon>
    </lineage>
</organism>
<dbReference type="Proteomes" id="UP001469553">
    <property type="component" value="Unassembled WGS sequence"/>
</dbReference>
<name>A0ABV0Z590_9TELE</name>
<sequence>MLKRRVNHDSPTTSKDLRYSGRISSTPQSPATAELFNHLGDVSLGDERLQPRVPSLCFHQGMHDGRIEEILKVLLPPPDNVPSQGQQPPTPTVNSVGEALLPPPEAADGLPESALC</sequence>
<proteinExistence type="predicted"/>
<feature type="region of interest" description="Disordered" evidence="1">
    <location>
        <begin position="1"/>
        <end position="31"/>
    </location>
</feature>
<gene>
    <name evidence="2" type="ORF">AMECASPLE_035123</name>
</gene>
<reference evidence="2 3" key="1">
    <citation type="submission" date="2021-06" db="EMBL/GenBank/DDBJ databases">
        <authorList>
            <person name="Palmer J.M."/>
        </authorList>
    </citation>
    <scope>NUCLEOTIDE SEQUENCE [LARGE SCALE GENOMIC DNA]</scope>
    <source>
        <strain evidence="2 3">AS_MEX2019</strain>
        <tissue evidence="2">Muscle</tissue>
    </source>
</reference>
<evidence type="ECO:0000313" key="3">
    <source>
        <dbReference type="Proteomes" id="UP001469553"/>
    </source>
</evidence>
<keyword evidence="3" id="KW-1185">Reference proteome</keyword>
<feature type="region of interest" description="Disordered" evidence="1">
    <location>
        <begin position="76"/>
        <end position="116"/>
    </location>
</feature>
<feature type="compositionally biased region" description="Polar residues" evidence="1">
    <location>
        <begin position="22"/>
        <end position="31"/>
    </location>
</feature>
<dbReference type="EMBL" id="JAHRIP010052160">
    <property type="protein sequence ID" value="MEQ2301364.1"/>
    <property type="molecule type" value="Genomic_DNA"/>
</dbReference>
<protein>
    <submittedName>
        <fullName evidence="2">Uncharacterized protein</fullName>
    </submittedName>
</protein>
<evidence type="ECO:0000313" key="2">
    <source>
        <dbReference type="EMBL" id="MEQ2301364.1"/>
    </source>
</evidence>
<evidence type="ECO:0000256" key="1">
    <source>
        <dbReference type="SAM" id="MobiDB-lite"/>
    </source>
</evidence>
<feature type="compositionally biased region" description="Polar residues" evidence="1">
    <location>
        <begin position="81"/>
        <end position="95"/>
    </location>
</feature>
<comment type="caution">
    <text evidence="2">The sequence shown here is derived from an EMBL/GenBank/DDBJ whole genome shotgun (WGS) entry which is preliminary data.</text>
</comment>